<organism evidence="1 2">
    <name type="scientific">Mixta tenebrionis</name>
    <dbReference type="NCBI Taxonomy" id="2562439"/>
    <lineage>
        <taxon>Bacteria</taxon>
        <taxon>Pseudomonadati</taxon>
        <taxon>Pseudomonadota</taxon>
        <taxon>Gammaproteobacteria</taxon>
        <taxon>Enterobacterales</taxon>
        <taxon>Erwiniaceae</taxon>
        <taxon>Mixta</taxon>
    </lineage>
</organism>
<dbReference type="RefSeq" id="WP_141174392.1">
    <property type="nucleotide sequence ID" value="NZ_JBHUFX010000013.1"/>
</dbReference>
<evidence type="ECO:0000313" key="1">
    <source>
        <dbReference type="EMBL" id="TPW44376.1"/>
    </source>
</evidence>
<gene>
    <name evidence="1" type="ORF">FKM52_01300</name>
</gene>
<dbReference type="Proteomes" id="UP000319523">
    <property type="component" value="Unassembled WGS sequence"/>
</dbReference>
<name>A0A506VG38_9GAMM</name>
<dbReference type="EMBL" id="VHQI01000001">
    <property type="protein sequence ID" value="TPW44376.1"/>
    <property type="molecule type" value="Genomic_DNA"/>
</dbReference>
<dbReference type="InterPro" id="IPR021747">
    <property type="entry name" value="DUF3313"/>
</dbReference>
<accession>A0A506VG38</accession>
<comment type="caution">
    <text evidence="1">The sequence shown here is derived from an EMBL/GenBank/DDBJ whole genome shotgun (WGS) entry which is preliminary data.</text>
</comment>
<dbReference type="Pfam" id="PF11769">
    <property type="entry name" value="DUF3313"/>
    <property type="match status" value="1"/>
</dbReference>
<dbReference type="AlphaFoldDB" id="A0A506VG38"/>
<proteinExistence type="predicted"/>
<reference evidence="1 2" key="1">
    <citation type="submission" date="2019-06" db="EMBL/GenBank/DDBJ databases">
        <authorList>
            <person name="Yang Y."/>
        </authorList>
    </citation>
    <scope>NUCLEOTIDE SEQUENCE [LARGE SCALE GENOMIC DNA]</scope>
    <source>
        <strain evidence="1 2">BIT-26</strain>
    </source>
</reference>
<protein>
    <submittedName>
        <fullName evidence="1">DUF3313 domain-containing protein</fullName>
    </submittedName>
</protein>
<sequence length="222" mass="24002">MLTLVKNGIKLSTVVLVALLAGCSSKVAEKNQYSGFLDDYSVLKPVKTAQGQQTLRWVSPAWHQNNYRSAYFAPVVYYPTPAPNRRVSAVTLEEIRSYTQQQLKNAVGQKFTLLPQPQQGSLIVKAAITAVTAENKSVQFYEVVPVAAVVASTMAATGHRSQNAVLFLEAEVIDATTQQPVIRVVRKGYGKSVSDSSAPITAAEVKQAIDEMVADTIAFPAS</sequence>
<keyword evidence="2" id="KW-1185">Reference proteome</keyword>
<evidence type="ECO:0000313" key="2">
    <source>
        <dbReference type="Proteomes" id="UP000319523"/>
    </source>
</evidence>
<dbReference type="PROSITE" id="PS51257">
    <property type="entry name" value="PROKAR_LIPOPROTEIN"/>
    <property type="match status" value="1"/>
</dbReference>
<dbReference type="OrthoDB" id="6192874at2"/>